<comment type="caution">
    <text evidence="3">The sequence shown here is derived from an EMBL/GenBank/DDBJ whole genome shotgun (WGS) entry which is preliminary data.</text>
</comment>
<keyword evidence="2" id="KW-1133">Transmembrane helix</keyword>
<organism evidence="3 4">
    <name type="scientific">Psilocybe cyanescens</name>
    <dbReference type="NCBI Taxonomy" id="93625"/>
    <lineage>
        <taxon>Eukaryota</taxon>
        <taxon>Fungi</taxon>
        <taxon>Dikarya</taxon>
        <taxon>Basidiomycota</taxon>
        <taxon>Agaricomycotina</taxon>
        <taxon>Agaricomycetes</taxon>
        <taxon>Agaricomycetidae</taxon>
        <taxon>Agaricales</taxon>
        <taxon>Agaricineae</taxon>
        <taxon>Strophariaceae</taxon>
        <taxon>Psilocybe</taxon>
    </lineage>
</organism>
<protein>
    <submittedName>
        <fullName evidence="3">Uncharacterized protein</fullName>
    </submittedName>
</protein>
<dbReference type="STRING" id="93625.A0A409WFV7"/>
<dbReference type="AlphaFoldDB" id="A0A409WFV7"/>
<keyword evidence="2" id="KW-0812">Transmembrane</keyword>
<name>A0A409WFV7_PSICY</name>
<keyword evidence="2" id="KW-0472">Membrane</keyword>
<dbReference type="OrthoDB" id="3066012at2759"/>
<accession>A0A409WFV7</accession>
<dbReference type="InParanoid" id="A0A409WFV7"/>
<reference evidence="3 4" key="1">
    <citation type="journal article" date="2018" name="Evol. Lett.">
        <title>Horizontal gene cluster transfer increased hallucinogenic mushroom diversity.</title>
        <authorList>
            <person name="Reynolds H.T."/>
            <person name="Vijayakumar V."/>
            <person name="Gluck-Thaler E."/>
            <person name="Korotkin H.B."/>
            <person name="Matheny P.B."/>
            <person name="Slot J.C."/>
        </authorList>
    </citation>
    <scope>NUCLEOTIDE SEQUENCE [LARGE SCALE GENOMIC DNA]</scope>
    <source>
        <strain evidence="3 4">2631</strain>
    </source>
</reference>
<feature type="compositionally biased region" description="Polar residues" evidence="1">
    <location>
        <begin position="1"/>
        <end position="11"/>
    </location>
</feature>
<evidence type="ECO:0000256" key="1">
    <source>
        <dbReference type="SAM" id="MobiDB-lite"/>
    </source>
</evidence>
<proteinExistence type="predicted"/>
<feature type="compositionally biased region" description="Low complexity" evidence="1">
    <location>
        <begin position="18"/>
        <end position="96"/>
    </location>
</feature>
<keyword evidence="4" id="KW-1185">Reference proteome</keyword>
<feature type="transmembrane region" description="Helical" evidence="2">
    <location>
        <begin position="160"/>
        <end position="184"/>
    </location>
</feature>
<feature type="region of interest" description="Disordered" evidence="1">
    <location>
        <begin position="1"/>
        <end position="101"/>
    </location>
</feature>
<sequence length="322" mass="34250">MPLAPTSSISGATLDPVSSSSISGLSSSSPSSESSQRSSTSSIASSSLSSQFPSASFSPHSSTEILSSLSQSSSRSAQSSTPSPSMNSTRPNTTPPKATSPITQDVALSAATTLALTDHSALTTSDISPFPNATSEVNPIMRAMPLFDRIANSFWHKKGAVAAIFVFISLVAVAIIALLIVYYLKRRNARKHARLHDELFEKYSEPNHIGNSPGPSINGTPIDAFAARDVLRDNDSPLDDYQTPISTPTILQSSFPVQHPDYYNTPPSRYLAPSQLQASARKPASTFFQDYSHPHADSRASYQPSSIDSFYGAAGQPSSYIA</sequence>
<dbReference type="EMBL" id="NHYD01003440">
    <property type="protein sequence ID" value="PPQ77428.1"/>
    <property type="molecule type" value="Genomic_DNA"/>
</dbReference>
<evidence type="ECO:0000313" key="4">
    <source>
        <dbReference type="Proteomes" id="UP000283269"/>
    </source>
</evidence>
<gene>
    <name evidence="3" type="ORF">CVT25_011010</name>
</gene>
<evidence type="ECO:0000313" key="3">
    <source>
        <dbReference type="EMBL" id="PPQ77428.1"/>
    </source>
</evidence>
<dbReference type="Proteomes" id="UP000283269">
    <property type="component" value="Unassembled WGS sequence"/>
</dbReference>
<evidence type="ECO:0000256" key="2">
    <source>
        <dbReference type="SAM" id="Phobius"/>
    </source>
</evidence>